<dbReference type="PANTHER" id="PTHR11266">
    <property type="entry name" value="PEROXISOMAL MEMBRANE PROTEIN 2, PXMP2 MPV17"/>
    <property type="match status" value="1"/>
</dbReference>
<evidence type="ECO:0000256" key="1">
    <source>
        <dbReference type="ARBA" id="ARBA00004141"/>
    </source>
</evidence>
<dbReference type="OrthoDB" id="430207at2759"/>
<dbReference type="GO" id="GO:0016020">
    <property type="term" value="C:membrane"/>
    <property type="evidence" value="ECO:0007669"/>
    <property type="project" value="UniProtKB-SubCell"/>
</dbReference>
<evidence type="ECO:0000256" key="7">
    <source>
        <dbReference type="SAM" id="SignalP"/>
    </source>
</evidence>
<dbReference type="AlphaFoldDB" id="A0A9N8EFH3"/>
<evidence type="ECO:0000256" key="2">
    <source>
        <dbReference type="ARBA" id="ARBA00006824"/>
    </source>
</evidence>
<sequence length="343" mass="37814">MMCAPLPIRLLGLLLLLVVVVLDVSAFVVPSRTAASSSVTFSGVETPSTPVFVPKPEEGSTSLHVGGVYGPYQGTADFNTPMKMLQRRNGKNRRFEVANNGFFDVDPAFSAVSTIVMDARMAQQELLEAQQRKQRQVIAASAAVACAVLISKQMVAWGGLPYLISKIPFCYKAYPLKASIATCGLNSIVGDSISQMQGWKPSEGIFTFQWRQHVASLVYGSTILGIGSNMVYTKLLPALFPHGGITSIISSAILDNFVFAPMLWLPPAYMIKAWFLKQPIKQALNQYKNDIFQEKLLLRYWSLWIPAQMFMFAVVPKHLRVAATAAVSFVWLLILTKLTSKKN</sequence>
<comment type="caution">
    <text evidence="8">The sequence shown here is derived from an EMBL/GenBank/DDBJ whole genome shotgun (WGS) entry which is preliminary data.</text>
</comment>
<dbReference type="EMBL" id="CAICTM010000867">
    <property type="protein sequence ID" value="CAB9517609.1"/>
    <property type="molecule type" value="Genomic_DNA"/>
</dbReference>
<keyword evidence="5 6" id="KW-0472">Membrane</keyword>
<reference evidence="8" key="1">
    <citation type="submission" date="2020-06" db="EMBL/GenBank/DDBJ databases">
        <authorList>
            <consortium name="Plant Systems Biology data submission"/>
        </authorList>
    </citation>
    <scope>NUCLEOTIDE SEQUENCE</scope>
    <source>
        <strain evidence="8">D6</strain>
    </source>
</reference>
<name>A0A9N8EFH3_9STRA</name>
<comment type="similarity">
    <text evidence="2 6">Belongs to the peroxisomal membrane protein PXMP2/4 family.</text>
</comment>
<keyword evidence="9" id="KW-1185">Reference proteome</keyword>
<evidence type="ECO:0000256" key="3">
    <source>
        <dbReference type="ARBA" id="ARBA00022692"/>
    </source>
</evidence>
<evidence type="ECO:0000313" key="9">
    <source>
        <dbReference type="Proteomes" id="UP001153069"/>
    </source>
</evidence>
<organism evidence="8 9">
    <name type="scientific">Seminavis robusta</name>
    <dbReference type="NCBI Taxonomy" id="568900"/>
    <lineage>
        <taxon>Eukaryota</taxon>
        <taxon>Sar</taxon>
        <taxon>Stramenopiles</taxon>
        <taxon>Ochrophyta</taxon>
        <taxon>Bacillariophyta</taxon>
        <taxon>Bacillariophyceae</taxon>
        <taxon>Bacillariophycidae</taxon>
        <taxon>Naviculales</taxon>
        <taxon>Naviculaceae</taxon>
        <taxon>Seminavis</taxon>
    </lineage>
</organism>
<keyword evidence="4 6" id="KW-1133">Transmembrane helix</keyword>
<proteinExistence type="inferred from homology"/>
<feature type="chain" id="PRO_5040157393" evidence="7">
    <location>
        <begin position="27"/>
        <end position="343"/>
    </location>
</feature>
<dbReference type="GO" id="GO:0005737">
    <property type="term" value="C:cytoplasm"/>
    <property type="evidence" value="ECO:0007669"/>
    <property type="project" value="TreeGrafter"/>
</dbReference>
<feature type="signal peptide" evidence="7">
    <location>
        <begin position="1"/>
        <end position="26"/>
    </location>
</feature>
<keyword evidence="7" id="KW-0732">Signal</keyword>
<accession>A0A9N8EFH3</accession>
<feature type="transmembrane region" description="Helical" evidence="6">
    <location>
        <begin position="321"/>
        <end position="339"/>
    </location>
</feature>
<feature type="transmembrane region" description="Helical" evidence="6">
    <location>
        <begin position="257"/>
        <end position="275"/>
    </location>
</feature>
<keyword evidence="3 6" id="KW-0812">Transmembrane</keyword>
<protein>
    <submittedName>
        <fullName evidence="8">Mpv17 / PMP22 family</fullName>
    </submittedName>
</protein>
<evidence type="ECO:0000256" key="6">
    <source>
        <dbReference type="RuleBase" id="RU363053"/>
    </source>
</evidence>
<comment type="subcellular location">
    <subcellularLocation>
        <location evidence="1">Membrane</location>
        <topology evidence="1">Multi-pass membrane protein</topology>
    </subcellularLocation>
</comment>
<dbReference type="InterPro" id="IPR007248">
    <property type="entry name" value="Mpv17_PMP22"/>
</dbReference>
<evidence type="ECO:0000313" key="8">
    <source>
        <dbReference type="EMBL" id="CAB9517609.1"/>
    </source>
</evidence>
<gene>
    <name evidence="8" type="ORF">SEMRO_868_G213320.1</name>
</gene>
<dbReference type="Pfam" id="PF04117">
    <property type="entry name" value="Mpv17_PMP22"/>
    <property type="match status" value="1"/>
</dbReference>
<dbReference type="Proteomes" id="UP001153069">
    <property type="component" value="Unassembled WGS sequence"/>
</dbReference>
<evidence type="ECO:0000256" key="5">
    <source>
        <dbReference type="ARBA" id="ARBA00023136"/>
    </source>
</evidence>
<evidence type="ECO:0000256" key="4">
    <source>
        <dbReference type="ARBA" id="ARBA00022989"/>
    </source>
</evidence>
<feature type="transmembrane region" description="Helical" evidence="6">
    <location>
        <begin position="296"/>
        <end position="315"/>
    </location>
</feature>